<dbReference type="OrthoDB" id="9815663at2"/>
<dbReference type="GeneID" id="95374332"/>
<evidence type="ECO:0000313" key="10">
    <source>
        <dbReference type="Proteomes" id="UP001527202"/>
    </source>
</evidence>
<dbReference type="AlphaFoldDB" id="A0A410WS92"/>
<dbReference type="SUPFAM" id="SSF53756">
    <property type="entry name" value="UDP-Glycosyltransferase/glycogen phosphorylase"/>
    <property type="match status" value="1"/>
</dbReference>
<feature type="domain" description="Glycosyl transferase family 28 C-terminal" evidence="5">
    <location>
        <begin position="206"/>
        <end position="328"/>
    </location>
</feature>
<name>A0A410WS92_9BACL</name>
<reference evidence="7 10" key="2">
    <citation type="submission" date="2022-05" db="EMBL/GenBank/DDBJ databases">
        <title>Genome Sequencing of Bee-Associated Microbes.</title>
        <authorList>
            <person name="Dunlap C."/>
        </authorList>
    </citation>
    <scope>NUCLEOTIDE SEQUENCE [LARGE SCALE GENOMIC DNA]</scope>
    <source>
        <strain evidence="7 10">NRRL B-23120</strain>
    </source>
</reference>
<dbReference type="Proteomes" id="UP000288943">
    <property type="component" value="Chromosome"/>
</dbReference>
<keyword evidence="4 8" id="KW-0808">Transferase</keyword>
<dbReference type="EMBL" id="JAMDMJ010000008">
    <property type="protein sequence ID" value="MCY9595430.1"/>
    <property type="molecule type" value="Genomic_DNA"/>
</dbReference>
<dbReference type="Pfam" id="PF06925">
    <property type="entry name" value="MGDG_synth"/>
    <property type="match status" value="1"/>
</dbReference>
<dbReference type="PANTHER" id="PTHR43025">
    <property type="entry name" value="MONOGALACTOSYLDIACYLGLYCEROL SYNTHASE"/>
    <property type="match status" value="1"/>
</dbReference>
<feature type="domain" description="Diacylglycerol glucosyltransferase N-terminal" evidence="6">
    <location>
        <begin position="17"/>
        <end position="181"/>
    </location>
</feature>
<dbReference type="KEGG" id="pchi:PC41400_05815"/>
<organism evidence="8 9">
    <name type="scientific">Paenibacillus chitinolyticus</name>
    <dbReference type="NCBI Taxonomy" id="79263"/>
    <lineage>
        <taxon>Bacteria</taxon>
        <taxon>Bacillati</taxon>
        <taxon>Bacillota</taxon>
        <taxon>Bacilli</taxon>
        <taxon>Bacillales</taxon>
        <taxon>Paenibacillaceae</taxon>
        <taxon>Paenibacillus</taxon>
    </lineage>
</organism>
<dbReference type="PANTHER" id="PTHR43025:SF3">
    <property type="entry name" value="MONOGALACTOSYLDIACYLGLYCEROL SYNTHASE 1, CHLOROPLASTIC"/>
    <property type="match status" value="1"/>
</dbReference>
<dbReference type="GO" id="GO:0009247">
    <property type="term" value="P:glycolipid biosynthetic process"/>
    <property type="evidence" value="ECO:0007669"/>
    <property type="project" value="InterPro"/>
</dbReference>
<evidence type="ECO:0000313" key="7">
    <source>
        <dbReference type="EMBL" id="MCY9595430.1"/>
    </source>
</evidence>
<dbReference type="GO" id="GO:0016758">
    <property type="term" value="F:hexosyltransferase activity"/>
    <property type="evidence" value="ECO:0007669"/>
    <property type="project" value="InterPro"/>
</dbReference>
<accession>A0A410WS92</accession>
<dbReference type="Pfam" id="PF04101">
    <property type="entry name" value="Glyco_tran_28_C"/>
    <property type="match status" value="1"/>
</dbReference>
<evidence type="ECO:0000313" key="8">
    <source>
        <dbReference type="EMBL" id="QAV17204.1"/>
    </source>
</evidence>
<dbReference type="InterPro" id="IPR050519">
    <property type="entry name" value="Glycosyltransf_28_UgtP"/>
</dbReference>
<dbReference type="GO" id="GO:0016020">
    <property type="term" value="C:membrane"/>
    <property type="evidence" value="ECO:0007669"/>
    <property type="project" value="UniProtKB-SubCell"/>
</dbReference>
<dbReference type="Gene3D" id="3.40.50.2000">
    <property type="entry name" value="Glycogen Phosphorylase B"/>
    <property type="match status" value="1"/>
</dbReference>
<dbReference type="RefSeq" id="WP_042229788.1">
    <property type="nucleotide sequence ID" value="NZ_CP026520.1"/>
</dbReference>
<evidence type="ECO:0000256" key="2">
    <source>
        <dbReference type="ARBA" id="ARBA00006962"/>
    </source>
</evidence>
<comment type="similarity">
    <text evidence="2">Belongs to the glycosyltransferase 28 family.</text>
</comment>
<dbReference type="InterPro" id="IPR009695">
    <property type="entry name" value="Diacylglyc_glucosyltr_N"/>
</dbReference>
<comment type="subcellular location">
    <subcellularLocation>
        <location evidence="1">Membrane</location>
    </subcellularLocation>
</comment>
<protein>
    <submittedName>
        <fullName evidence="8">UDP-N-acetylglucosamine--LPS N-acetylglucosamine transferase</fullName>
    </submittedName>
</protein>
<gene>
    <name evidence="7" type="ORF">M5X16_06585</name>
    <name evidence="8" type="ORF">PC41400_05815</name>
</gene>
<evidence type="ECO:0000313" key="9">
    <source>
        <dbReference type="Proteomes" id="UP000288943"/>
    </source>
</evidence>
<proteinExistence type="inferred from homology"/>
<evidence type="ECO:0000256" key="1">
    <source>
        <dbReference type="ARBA" id="ARBA00004370"/>
    </source>
</evidence>
<keyword evidence="10" id="KW-1185">Reference proteome</keyword>
<reference evidence="8 9" key="1">
    <citation type="submission" date="2018-01" db="EMBL/GenBank/DDBJ databases">
        <title>The whole genome sequencing and assembly of Paenibacillus chitinolyticus KCCM 41400 strain.</title>
        <authorList>
            <person name="Kim J.-Y."/>
            <person name="Park M.-K."/>
            <person name="Lee Y.-J."/>
            <person name="Yi H."/>
            <person name="Bahn Y.-S."/>
            <person name="Kim J.F."/>
            <person name="Lee D.-W."/>
        </authorList>
    </citation>
    <scope>NUCLEOTIDE SEQUENCE [LARGE SCALE GENOMIC DNA]</scope>
    <source>
        <strain evidence="8 9">KCCM 41400</strain>
    </source>
</reference>
<evidence type="ECO:0000256" key="3">
    <source>
        <dbReference type="ARBA" id="ARBA00022676"/>
    </source>
</evidence>
<sequence length="378" mass="43149">MRKKRVLLLSEGFGAGHTQAAYALSENMRQLYPGIQTRVLELGAFLHPTLARWIFSAYRKTLHSQPKLYGKLYRFQYKKSLNPITQMALHRIFYAQTAQIITQLRPDAIVCTHPFPSIVVSRLKRAGLSVPLCTVITDYDVHGTWISPEVNKYLVSSDKVKTKLLHRGVAGDKIEITGIPVHPGFRQPHDKTEIRHRFELASIPTVLVMGGGWGLIGGDTVLDEMLRWRDRVQLIFCFGSNQKALAKCQEDPRFLHPHVKLLGFTNEVDKLMEVSDLLVTKPGGMTCTEGLAKGIPMLFHKPIPGQEEENLLFFTENGFGESILSEETIRLWFKGLSERGNEMRRMREDIRESCRNMFQTDYSQVIMTLIHKEEQQSV</sequence>
<evidence type="ECO:0000259" key="5">
    <source>
        <dbReference type="Pfam" id="PF04101"/>
    </source>
</evidence>
<evidence type="ECO:0000259" key="6">
    <source>
        <dbReference type="Pfam" id="PF06925"/>
    </source>
</evidence>
<keyword evidence="3" id="KW-0328">Glycosyltransferase</keyword>
<dbReference type="EMBL" id="CP026520">
    <property type="protein sequence ID" value="QAV17204.1"/>
    <property type="molecule type" value="Genomic_DNA"/>
</dbReference>
<evidence type="ECO:0000256" key="4">
    <source>
        <dbReference type="ARBA" id="ARBA00022679"/>
    </source>
</evidence>
<dbReference type="Proteomes" id="UP001527202">
    <property type="component" value="Unassembled WGS sequence"/>
</dbReference>
<dbReference type="InterPro" id="IPR007235">
    <property type="entry name" value="Glyco_trans_28_C"/>
</dbReference>